<dbReference type="Proteomes" id="UP001499967">
    <property type="component" value="Unassembled WGS sequence"/>
</dbReference>
<evidence type="ECO:0000313" key="2">
    <source>
        <dbReference type="Proteomes" id="UP001499967"/>
    </source>
</evidence>
<keyword evidence="2" id="KW-1185">Reference proteome</keyword>
<sequence>MIGVIVAGCCTAFAGLDRPIVTNGNSFRTDRTFVPILLLALLGPPLTAQREWAEREVVRWAAKD</sequence>
<name>A0ABN1NAX7_9PSEU</name>
<reference evidence="1 2" key="1">
    <citation type="journal article" date="2019" name="Int. J. Syst. Evol. Microbiol.">
        <title>The Global Catalogue of Microorganisms (GCM) 10K type strain sequencing project: providing services to taxonomists for standard genome sequencing and annotation.</title>
        <authorList>
            <consortium name="The Broad Institute Genomics Platform"/>
            <consortium name="The Broad Institute Genome Sequencing Center for Infectious Disease"/>
            <person name="Wu L."/>
            <person name="Ma J."/>
        </authorList>
    </citation>
    <scope>NUCLEOTIDE SEQUENCE [LARGE SCALE GENOMIC DNA]</scope>
    <source>
        <strain evidence="1 2">JCM 11117</strain>
    </source>
</reference>
<protein>
    <submittedName>
        <fullName evidence="1">Uncharacterized protein</fullName>
    </submittedName>
</protein>
<gene>
    <name evidence="1" type="ORF">GCM10009559_66570</name>
</gene>
<comment type="caution">
    <text evidence="1">The sequence shown here is derived from an EMBL/GenBank/DDBJ whole genome shotgun (WGS) entry which is preliminary data.</text>
</comment>
<evidence type="ECO:0000313" key="1">
    <source>
        <dbReference type="EMBL" id="GAA0900521.1"/>
    </source>
</evidence>
<dbReference type="EMBL" id="BAAAHP010000219">
    <property type="protein sequence ID" value="GAA0900521.1"/>
    <property type="molecule type" value="Genomic_DNA"/>
</dbReference>
<accession>A0ABN1NAX7</accession>
<proteinExistence type="predicted"/>
<organism evidence="1 2">
    <name type="scientific">Pseudonocardia zijingensis</name>
    <dbReference type="NCBI Taxonomy" id="153376"/>
    <lineage>
        <taxon>Bacteria</taxon>
        <taxon>Bacillati</taxon>
        <taxon>Actinomycetota</taxon>
        <taxon>Actinomycetes</taxon>
        <taxon>Pseudonocardiales</taxon>
        <taxon>Pseudonocardiaceae</taxon>
        <taxon>Pseudonocardia</taxon>
    </lineage>
</organism>